<proteinExistence type="predicted"/>
<keyword evidence="3" id="KW-1185">Reference proteome</keyword>
<evidence type="ECO:0000313" key="3">
    <source>
        <dbReference type="Proteomes" id="UP000030755"/>
    </source>
</evidence>
<dbReference type="Pfam" id="PF22936">
    <property type="entry name" value="Pol_BBD"/>
    <property type="match status" value="1"/>
</dbReference>
<dbReference type="InterPro" id="IPR054722">
    <property type="entry name" value="PolX-like_BBD"/>
</dbReference>
<feature type="domain" description="Retrovirus-related Pol polyprotein from transposon TNT 1-94-like beta-barrel" evidence="1">
    <location>
        <begin position="38"/>
        <end position="90"/>
    </location>
</feature>
<dbReference type="AlphaFoldDB" id="A0A075B0T3"/>
<reference evidence="2 3" key="1">
    <citation type="journal article" date="2013" name="Curr. Biol.">
        <title>Shared signatures of parasitism and phylogenomics unite Cryptomycota and microsporidia.</title>
        <authorList>
            <person name="James T.Y."/>
            <person name="Pelin A."/>
            <person name="Bonen L."/>
            <person name="Ahrendt S."/>
            <person name="Sain D."/>
            <person name="Corradi N."/>
            <person name="Stajich J.E."/>
        </authorList>
    </citation>
    <scope>NUCLEOTIDE SEQUENCE [LARGE SCALE GENOMIC DNA]</scope>
    <source>
        <strain evidence="2 3">CSF55</strain>
    </source>
</reference>
<feature type="non-terminal residue" evidence="2">
    <location>
        <position position="94"/>
    </location>
</feature>
<sequence>MADDDSSSDESEIALIMREDEEERTMMISERENEYVEWIVDSGATSHMSPHRESFENYVEKIHARNVSTAGTDKMKIEGSGEIPLRVKKSKGEI</sequence>
<evidence type="ECO:0000313" key="2">
    <source>
        <dbReference type="EMBL" id="EPZ34441.1"/>
    </source>
</evidence>
<protein>
    <recommendedName>
        <fullName evidence="1">Retrovirus-related Pol polyprotein from transposon TNT 1-94-like beta-barrel domain-containing protein</fullName>
    </recommendedName>
</protein>
<dbReference type="EMBL" id="KE560957">
    <property type="protein sequence ID" value="EPZ34441.1"/>
    <property type="molecule type" value="Genomic_DNA"/>
</dbReference>
<name>A0A075B0T3_ROZAC</name>
<dbReference type="Proteomes" id="UP000030755">
    <property type="component" value="Unassembled WGS sequence"/>
</dbReference>
<gene>
    <name evidence="2" type="ORF">O9G_005859</name>
</gene>
<dbReference type="HOGENOM" id="CLU_2392042_0_0_1"/>
<organism evidence="2 3">
    <name type="scientific">Rozella allomycis (strain CSF55)</name>
    <dbReference type="NCBI Taxonomy" id="988480"/>
    <lineage>
        <taxon>Eukaryota</taxon>
        <taxon>Fungi</taxon>
        <taxon>Fungi incertae sedis</taxon>
        <taxon>Cryptomycota</taxon>
        <taxon>Cryptomycota incertae sedis</taxon>
        <taxon>Rozella</taxon>
    </lineage>
</organism>
<accession>A0A075B0T3</accession>
<dbReference type="OrthoDB" id="5598079at2759"/>
<evidence type="ECO:0000259" key="1">
    <source>
        <dbReference type="Pfam" id="PF22936"/>
    </source>
</evidence>